<dbReference type="EMBL" id="QXFT01001205">
    <property type="protein sequence ID" value="KAE9325505.1"/>
    <property type="molecule type" value="Genomic_DNA"/>
</dbReference>
<protein>
    <submittedName>
        <fullName evidence="2">Uncharacterized protein</fullName>
    </submittedName>
</protein>
<name>A0A6A3KYH6_9STRA</name>
<feature type="region of interest" description="Disordered" evidence="1">
    <location>
        <begin position="1"/>
        <end position="54"/>
    </location>
</feature>
<feature type="compositionally biased region" description="Basic and acidic residues" evidence="1">
    <location>
        <begin position="11"/>
        <end position="38"/>
    </location>
</feature>
<dbReference type="Proteomes" id="UP000435112">
    <property type="component" value="Unassembled WGS sequence"/>
</dbReference>
<gene>
    <name evidence="2" type="ORF">PR002_g15861</name>
    <name evidence="3" type="ORF">PR003_g16469</name>
</gene>
<evidence type="ECO:0000313" key="2">
    <source>
        <dbReference type="EMBL" id="KAE9008564.1"/>
    </source>
</evidence>
<evidence type="ECO:0000256" key="1">
    <source>
        <dbReference type="SAM" id="MobiDB-lite"/>
    </source>
</evidence>
<dbReference type="EMBL" id="QXFU01001178">
    <property type="protein sequence ID" value="KAE9008564.1"/>
    <property type="molecule type" value="Genomic_DNA"/>
</dbReference>
<organism evidence="2 5">
    <name type="scientific">Phytophthora rubi</name>
    <dbReference type="NCBI Taxonomy" id="129364"/>
    <lineage>
        <taxon>Eukaryota</taxon>
        <taxon>Sar</taxon>
        <taxon>Stramenopiles</taxon>
        <taxon>Oomycota</taxon>
        <taxon>Peronosporomycetes</taxon>
        <taxon>Peronosporales</taxon>
        <taxon>Peronosporaceae</taxon>
        <taxon>Phytophthora</taxon>
    </lineage>
</organism>
<sequence length="54" mass="5713">MFSTDALRTVDLARTDRPQPTDDDKKSSAGHEGDDTSSKKKSAPAPASPKSNVP</sequence>
<keyword evidence="4" id="KW-1185">Reference proteome</keyword>
<evidence type="ECO:0000313" key="3">
    <source>
        <dbReference type="EMBL" id="KAE9325505.1"/>
    </source>
</evidence>
<evidence type="ECO:0000313" key="5">
    <source>
        <dbReference type="Proteomes" id="UP000435112"/>
    </source>
</evidence>
<dbReference type="AlphaFoldDB" id="A0A6A3KYH6"/>
<feature type="compositionally biased region" description="Low complexity" evidence="1">
    <location>
        <begin position="43"/>
        <end position="54"/>
    </location>
</feature>
<comment type="caution">
    <text evidence="2">The sequence shown here is derived from an EMBL/GenBank/DDBJ whole genome shotgun (WGS) entry which is preliminary data.</text>
</comment>
<dbReference type="Proteomes" id="UP000434957">
    <property type="component" value="Unassembled WGS sequence"/>
</dbReference>
<evidence type="ECO:0000313" key="4">
    <source>
        <dbReference type="Proteomes" id="UP000434957"/>
    </source>
</evidence>
<reference evidence="2 5" key="1">
    <citation type="submission" date="2018-09" db="EMBL/GenBank/DDBJ databases">
        <title>Genomic investigation of the strawberry pathogen Phytophthora fragariae indicates pathogenicity is determined by transcriptional variation in three key races.</title>
        <authorList>
            <person name="Adams T.M."/>
            <person name="Armitage A.D."/>
            <person name="Sobczyk M.K."/>
            <person name="Bates H.J."/>
            <person name="Dunwell J.M."/>
            <person name="Nellist C.F."/>
            <person name="Harrison R.J."/>
        </authorList>
    </citation>
    <scope>NUCLEOTIDE SEQUENCE [LARGE SCALE GENOMIC DNA]</scope>
    <source>
        <strain evidence="2 5">SCRP324</strain>
        <strain evidence="3 4">SCRP333</strain>
    </source>
</reference>
<accession>A0A6A3KYH6</accession>
<proteinExistence type="predicted"/>